<keyword evidence="7 17" id="KW-0067">ATP-binding</keyword>
<dbReference type="PANTHER" id="PTHR12592">
    <property type="entry name" value="ATP-DEPENDENT (S)-NAD(P)H-HYDRATE DEHYDRATASE FAMILY MEMBER"/>
    <property type="match status" value="1"/>
</dbReference>
<comment type="caution">
    <text evidence="22">The sequence shown here is derived from an EMBL/GenBank/DDBJ whole genome shotgun (WGS) entry which is preliminary data.</text>
</comment>
<accession>A0A2N3LD34</accession>
<keyword evidence="13" id="KW-0511">Multifunctional enzyme</keyword>
<evidence type="ECO:0000256" key="12">
    <source>
        <dbReference type="ARBA" id="ARBA00023239"/>
    </source>
</evidence>
<feature type="binding site" evidence="17">
    <location>
        <position position="336"/>
    </location>
    <ligand>
        <name>(6S)-NADPHX</name>
        <dbReference type="ChEBI" id="CHEBI:64076"/>
    </ligand>
</feature>
<dbReference type="AlphaFoldDB" id="A0A2N3LD34"/>
<comment type="function">
    <text evidence="17">Catalyzes the dehydration of the S-form of NAD(P)HX at the expense of ADP, which is converted to AMP. Together with NAD(P)HX epimerase, which catalyzes the epimerization of the S- and R-forms, the enzyme allows the repair of both epimers of NAD(P)HX, a damaged form of NAD(P)H that is a result of enzymatic or heat-dependent hydration.</text>
</comment>
<feature type="binding site" evidence="17">
    <location>
        <position position="266"/>
    </location>
    <ligand>
        <name>(6S)-NADPHX</name>
        <dbReference type="ChEBI" id="CHEBI:64076"/>
    </ligand>
</feature>
<evidence type="ECO:0000259" key="21">
    <source>
        <dbReference type="PROSITE" id="PS51385"/>
    </source>
</evidence>
<comment type="catalytic activity">
    <reaction evidence="15 17 19">
        <text>(6S)-NADHX + ADP = AMP + phosphate + NADH + H(+)</text>
        <dbReference type="Rhea" id="RHEA:32223"/>
        <dbReference type="ChEBI" id="CHEBI:15378"/>
        <dbReference type="ChEBI" id="CHEBI:43474"/>
        <dbReference type="ChEBI" id="CHEBI:57945"/>
        <dbReference type="ChEBI" id="CHEBI:64074"/>
        <dbReference type="ChEBI" id="CHEBI:456215"/>
        <dbReference type="ChEBI" id="CHEBI:456216"/>
        <dbReference type="EC" id="4.2.1.136"/>
    </reaction>
</comment>
<evidence type="ECO:0000256" key="9">
    <source>
        <dbReference type="ARBA" id="ARBA00022958"/>
    </source>
</evidence>
<dbReference type="Pfam" id="PF03853">
    <property type="entry name" value="YjeF_N"/>
    <property type="match status" value="1"/>
</dbReference>
<keyword evidence="8 17" id="KW-0521">NADP</keyword>
<comment type="catalytic activity">
    <reaction evidence="2 18 19">
        <text>(6R)-NADPHX = (6S)-NADPHX</text>
        <dbReference type="Rhea" id="RHEA:32227"/>
        <dbReference type="ChEBI" id="CHEBI:64076"/>
        <dbReference type="ChEBI" id="CHEBI:64077"/>
        <dbReference type="EC" id="5.1.99.6"/>
    </reaction>
</comment>
<evidence type="ECO:0000256" key="4">
    <source>
        <dbReference type="ARBA" id="ARBA00009524"/>
    </source>
</evidence>
<evidence type="ECO:0000256" key="11">
    <source>
        <dbReference type="ARBA" id="ARBA00023235"/>
    </source>
</evidence>
<feature type="domain" description="YjeF C-terminal" evidence="20">
    <location>
        <begin position="231"/>
        <end position="514"/>
    </location>
</feature>
<dbReference type="InterPro" id="IPR000631">
    <property type="entry name" value="CARKD"/>
</dbReference>
<dbReference type="RefSeq" id="WP_101356747.1">
    <property type="nucleotide sequence ID" value="NZ_PIQO01000042.1"/>
</dbReference>
<dbReference type="InterPro" id="IPR017953">
    <property type="entry name" value="Carbohydrate_kinase_pred_CS"/>
</dbReference>
<comment type="caution">
    <text evidence="17">Lacks conserved residue(s) required for the propagation of feature annotation.</text>
</comment>
<comment type="catalytic activity">
    <reaction evidence="1 18 19">
        <text>(6R)-NADHX = (6S)-NADHX</text>
        <dbReference type="Rhea" id="RHEA:32215"/>
        <dbReference type="ChEBI" id="CHEBI:64074"/>
        <dbReference type="ChEBI" id="CHEBI:64075"/>
        <dbReference type="EC" id="5.1.99.6"/>
    </reaction>
</comment>
<dbReference type="HAMAP" id="MF_01965">
    <property type="entry name" value="NADHX_dehydratase"/>
    <property type="match status" value="1"/>
</dbReference>
<comment type="function">
    <text evidence="18">Catalyzes the epimerization of the S- and R-forms of NAD(P)HX, a damaged form of NAD(P)H that is a result of enzymatic or heat-dependent hydration. This is a prerequisite for the S-specific NAD(P)H-hydrate dehydratase to allow the repair of both epimers of NAD(P)HX.</text>
</comment>
<keyword evidence="10 17" id="KW-0520">NAD</keyword>
<evidence type="ECO:0000256" key="6">
    <source>
        <dbReference type="ARBA" id="ARBA00022741"/>
    </source>
</evidence>
<keyword evidence="9 18" id="KW-0630">Potassium</keyword>
<dbReference type="PIRSF" id="PIRSF017184">
    <property type="entry name" value="Nnr"/>
    <property type="match status" value="1"/>
</dbReference>
<evidence type="ECO:0000256" key="14">
    <source>
        <dbReference type="ARBA" id="ARBA00025153"/>
    </source>
</evidence>
<evidence type="ECO:0000256" key="18">
    <source>
        <dbReference type="HAMAP-Rule" id="MF_01966"/>
    </source>
</evidence>
<dbReference type="PROSITE" id="PS51385">
    <property type="entry name" value="YJEF_N"/>
    <property type="match status" value="1"/>
</dbReference>
<evidence type="ECO:0000313" key="23">
    <source>
        <dbReference type="Proteomes" id="UP000233440"/>
    </source>
</evidence>
<evidence type="ECO:0000313" key="22">
    <source>
        <dbReference type="EMBL" id="PKR82475.1"/>
    </source>
</evidence>
<dbReference type="NCBIfam" id="TIGR00196">
    <property type="entry name" value="yjeF_cterm"/>
    <property type="match status" value="1"/>
</dbReference>
<dbReference type="SUPFAM" id="SSF64153">
    <property type="entry name" value="YjeF N-terminal domain-like"/>
    <property type="match status" value="1"/>
</dbReference>
<dbReference type="Pfam" id="PF01256">
    <property type="entry name" value="Carb_kinase"/>
    <property type="match status" value="1"/>
</dbReference>
<name>A0A2N3LD34_9BACI</name>
<comment type="cofactor">
    <cofactor evidence="18 19">
        <name>K(+)</name>
        <dbReference type="ChEBI" id="CHEBI:29103"/>
    </cofactor>
    <text evidence="18 19">Binds 1 potassium ion per subunit.</text>
</comment>
<proteinExistence type="inferred from homology"/>
<evidence type="ECO:0000256" key="19">
    <source>
        <dbReference type="PIRNR" id="PIRNR017184"/>
    </source>
</evidence>
<dbReference type="InterPro" id="IPR029056">
    <property type="entry name" value="Ribokinase-like"/>
</dbReference>
<protein>
    <recommendedName>
        <fullName evidence="19">Bifunctional NAD(P)H-hydrate repair enzyme</fullName>
    </recommendedName>
    <alternativeName>
        <fullName evidence="19">Nicotinamide nucleotide repair protein</fullName>
    </alternativeName>
    <domain>
        <recommendedName>
            <fullName evidence="19">ADP-dependent (S)-NAD(P)H-hydrate dehydratase</fullName>
            <ecNumber evidence="19">4.2.1.136</ecNumber>
        </recommendedName>
        <alternativeName>
            <fullName evidence="19">ADP-dependent NAD(P)HX dehydratase</fullName>
        </alternativeName>
    </domain>
    <domain>
        <recommendedName>
            <fullName evidence="19">NAD(P)H-hydrate epimerase</fullName>
            <ecNumber evidence="19">5.1.99.6</ecNumber>
        </recommendedName>
    </domain>
</protein>
<dbReference type="CDD" id="cd01171">
    <property type="entry name" value="YXKO-related"/>
    <property type="match status" value="1"/>
</dbReference>
<feature type="binding site" evidence="18">
    <location>
        <position position="166"/>
    </location>
    <ligand>
        <name>K(+)</name>
        <dbReference type="ChEBI" id="CHEBI:29103"/>
    </ligand>
</feature>
<dbReference type="GO" id="GO:0052855">
    <property type="term" value="F:ADP-dependent NAD(P)H-hydrate dehydratase activity"/>
    <property type="evidence" value="ECO:0007669"/>
    <property type="project" value="UniProtKB-UniRule"/>
</dbReference>
<dbReference type="PROSITE" id="PS01050">
    <property type="entry name" value="YJEF_C_2"/>
    <property type="match status" value="1"/>
</dbReference>
<comment type="similarity">
    <text evidence="17">Belongs to the NnrD/CARKD family.</text>
</comment>
<comment type="catalytic activity">
    <reaction evidence="16 17 19">
        <text>(6S)-NADPHX + ADP = AMP + phosphate + NADPH + H(+)</text>
        <dbReference type="Rhea" id="RHEA:32235"/>
        <dbReference type="ChEBI" id="CHEBI:15378"/>
        <dbReference type="ChEBI" id="CHEBI:43474"/>
        <dbReference type="ChEBI" id="CHEBI:57783"/>
        <dbReference type="ChEBI" id="CHEBI:64076"/>
        <dbReference type="ChEBI" id="CHEBI:456215"/>
        <dbReference type="ChEBI" id="CHEBI:456216"/>
        <dbReference type="EC" id="4.2.1.136"/>
    </reaction>
</comment>
<evidence type="ECO:0000256" key="13">
    <source>
        <dbReference type="ARBA" id="ARBA00023268"/>
    </source>
</evidence>
<dbReference type="Proteomes" id="UP000233440">
    <property type="component" value="Unassembled WGS sequence"/>
</dbReference>
<dbReference type="InterPro" id="IPR036652">
    <property type="entry name" value="YjeF_N_dom_sf"/>
</dbReference>
<keyword evidence="23" id="KW-1185">Reference proteome</keyword>
<keyword evidence="5 18" id="KW-0479">Metal-binding</keyword>
<comment type="similarity">
    <text evidence="3 19">In the N-terminal section; belongs to the NnrE/AIBP family.</text>
</comment>
<dbReference type="SUPFAM" id="SSF53613">
    <property type="entry name" value="Ribokinase-like"/>
    <property type="match status" value="1"/>
</dbReference>
<dbReference type="GO" id="GO:0046496">
    <property type="term" value="P:nicotinamide nucleotide metabolic process"/>
    <property type="evidence" value="ECO:0007669"/>
    <property type="project" value="UniProtKB-UniRule"/>
</dbReference>
<sequence>MFVAGQKEMQQLDQYTIEKIGLPGIVLMENAGERVVEEIMASAPCHNPVVLVLAGGGNNGGDGFVIARRLFDLDVQVHLCLISTPNRLKGDAKVHYDVYINRGLPISFYQDNSNIFMSHLQQADILIDAIFGTGINRLIREPYDQVIHMVNEYAGKKLIISVDIPSGLNSDNGKVQGVAVKADKTITFVFPKTGFFLNDGPMHVGEWKAVDISVPKSIVHDLGIKMPNLITENLVKASIPLRPHHGHKGTFGHVLVVGGSRSFVGAPVFTAKAVLHSGAGLATLAIPENIYSIAANISPEALFLPLSETDGHFDARAILEISPRLGQFTSIAIGPGMSRFPGGEAWIESFIQHLNGQPIVVDADALYLFRNQLEIIREYQGDVLFSPHPGEMANLLHTSIKEVEENRLEVATFFAKKYEVYLLLKGHRPIIATPAGNLYINPFGHDALGKGGSGDVLTGVIASFLSQGASPTEALVSASYLHAKAGEDKARMLSHYGVMPMDIIEGIRDQLVSMERK</sequence>
<dbReference type="OrthoDB" id="9806925at2"/>
<dbReference type="NCBIfam" id="TIGR00197">
    <property type="entry name" value="yjeF_nterm"/>
    <property type="match status" value="1"/>
</dbReference>
<dbReference type="Gene3D" id="3.40.50.10260">
    <property type="entry name" value="YjeF N-terminal domain"/>
    <property type="match status" value="1"/>
</dbReference>
<dbReference type="EC" id="5.1.99.6" evidence="19"/>
<feature type="binding site" evidence="17">
    <location>
        <position position="455"/>
    </location>
    <ligand>
        <name>(6S)-NADPHX</name>
        <dbReference type="ChEBI" id="CHEBI:64076"/>
    </ligand>
</feature>
<feature type="binding site" evidence="18">
    <location>
        <position position="163"/>
    </location>
    <ligand>
        <name>(6S)-NADPHX</name>
        <dbReference type="ChEBI" id="CHEBI:64076"/>
    </ligand>
</feature>
<dbReference type="GO" id="GO:0046872">
    <property type="term" value="F:metal ion binding"/>
    <property type="evidence" value="ECO:0007669"/>
    <property type="project" value="UniProtKB-UniRule"/>
</dbReference>
<dbReference type="EC" id="4.2.1.136" evidence="19"/>
<evidence type="ECO:0000256" key="15">
    <source>
        <dbReference type="ARBA" id="ARBA00048238"/>
    </source>
</evidence>
<feature type="binding site" evidence="18">
    <location>
        <position position="143"/>
    </location>
    <ligand>
        <name>(6S)-NADPHX</name>
        <dbReference type="ChEBI" id="CHEBI:64076"/>
    </ligand>
</feature>
<dbReference type="GO" id="GO:0110051">
    <property type="term" value="P:metabolite repair"/>
    <property type="evidence" value="ECO:0007669"/>
    <property type="project" value="TreeGrafter"/>
</dbReference>
<dbReference type="InterPro" id="IPR004443">
    <property type="entry name" value="YjeF_N_dom"/>
</dbReference>
<dbReference type="InterPro" id="IPR030677">
    <property type="entry name" value="Nnr"/>
</dbReference>
<dbReference type="PROSITE" id="PS51383">
    <property type="entry name" value="YJEF_C_3"/>
    <property type="match status" value="1"/>
</dbReference>
<keyword evidence="12 17" id="KW-0456">Lyase</keyword>
<evidence type="ECO:0000256" key="3">
    <source>
        <dbReference type="ARBA" id="ARBA00006001"/>
    </source>
</evidence>
<organism evidence="22 23">
    <name type="scientific">Heyndrickxia camelliae</name>
    <dbReference type="NCBI Taxonomy" id="1707093"/>
    <lineage>
        <taxon>Bacteria</taxon>
        <taxon>Bacillati</taxon>
        <taxon>Bacillota</taxon>
        <taxon>Bacilli</taxon>
        <taxon>Bacillales</taxon>
        <taxon>Bacillaceae</taxon>
        <taxon>Heyndrickxia</taxon>
    </lineage>
</organism>
<comment type="similarity">
    <text evidence="4 19">In the C-terminal section; belongs to the NnrD/CARKD family.</text>
</comment>
<evidence type="ECO:0000256" key="16">
    <source>
        <dbReference type="ARBA" id="ARBA00049209"/>
    </source>
</evidence>
<feature type="binding site" evidence="18">
    <location>
        <begin position="132"/>
        <end position="138"/>
    </location>
    <ligand>
        <name>(6S)-NADPHX</name>
        <dbReference type="ChEBI" id="CHEBI:64076"/>
    </ligand>
</feature>
<dbReference type="EMBL" id="PIQO01000042">
    <property type="protein sequence ID" value="PKR82475.1"/>
    <property type="molecule type" value="Genomic_DNA"/>
</dbReference>
<dbReference type="Gene3D" id="3.40.1190.20">
    <property type="match status" value="1"/>
</dbReference>
<keyword evidence="6 17" id="KW-0547">Nucleotide-binding</keyword>
<comment type="function">
    <text evidence="14 19">Bifunctional enzyme that catalyzes the epimerization of the S- and R-forms of NAD(P)HX and the dehydration of the S-form of NAD(P)HX at the expense of ADP, which is converted to AMP. This allows the repair of both epimers of NAD(P)HX, a damaged form of NAD(P)H that is a result of enzymatic or heat-dependent hydration.</text>
</comment>
<feature type="binding site" evidence="17">
    <location>
        <position position="454"/>
    </location>
    <ligand>
        <name>AMP</name>
        <dbReference type="ChEBI" id="CHEBI:456215"/>
    </ligand>
</feature>
<keyword evidence="11 18" id="KW-0413">Isomerase</keyword>
<reference evidence="22 23" key="1">
    <citation type="submission" date="2017-11" db="EMBL/GenBank/DDBJ databases">
        <title>Bacillus camelliae sp. nov., isolated from pu'er tea.</title>
        <authorList>
            <person name="Niu L."/>
        </authorList>
    </citation>
    <scope>NUCLEOTIDE SEQUENCE [LARGE SCALE GENOMIC DNA]</scope>
    <source>
        <strain evidence="22 23">7578-1</strain>
    </source>
</reference>
<evidence type="ECO:0000256" key="7">
    <source>
        <dbReference type="ARBA" id="ARBA00022840"/>
    </source>
</evidence>
<gene>
    <name evidence="17" type="primary">nnrD</name>
    <name evidence="18" type="synonym">nnrE</name>
    <name evidence="22" type="ORF">CWO92_24205</name>
</gene>
<evidence type="ECO:0000256" key="5">
    <source>
        <dbReference type="ARBA" id="ARBA00022723"/>
    </source>
</evidence>
<evidence type="ECO:0000256" key="10">
    <source>
        <dbReference type="ARBA" id="ARBA00023027"/>
    </source>
</evidence>
<evidence type="ECO:0000256" key="17">
    <source>
        <dbReference type="HAMAP-Rule" id="MF_01965"/>
    </source>
</evidence>
<comment type="cofactor">
    <cofactor evidence="17">
        <name>Mg(2+)</name>
        <dbReference type="ChEBI" id="CHEBI:18420"/>
    </cofactor>
</comment>
<dbReference type="HAMAP" id="MF_01966">
    <property type="entry name" value="NADHX_epimerase"/>
    <property type="match status" value="1"/>
</dbReference>
<evidence type="ECO:0000256" key="2">
    <source>
        <dbReference type="ARBA" id="ARBA00000909"/>
    </source>
</evidence>
<feature type="binding site" evidence="18">
    <location>
        <position position="128"/>
    </location>
    <ligand>
        <name>K(+)</name>
        <dbReference type="ChEBI" id="CHEBI:29103"/>
    </ligand>
</feature>
<evidence type="ECO:0000256" key="8">
    <source>
        <dbReference type="ARBA" id="ARBA00022857"/>
    </source>
</evidence>
<evidence type="ECO:0000256" key="1">
    <source>
        <dbReference type="ARBA" id="ARBA00000013"/>
    </source>
</evidence>
<dbReference type="PANTHER" id="PTHR12592:SF0">
    <property type="entry name" value="ATP-DEPENDENT (S)-NAD(P)H-HYDRATE DEHYDRATASE"/>
    <property type="match status" value="1"/>
</dbReference>
<feature type="binding site" evidence="18">
    <location>
        <position position="59"/>
    </location>
    <ligand>
        <name>K(+)</name>
        <dbReference type="ChEBI" id="CHEBI:29103"/>
    </ligand>
</feature>
<comment type="similarity">
    <text evidence="18">Belongs to the NnrE/AIBP family.</text>
</comment>
<feature type="domain" description="YjeF N-terminal" evidence="21">
    <location>
        <begin position="9"/>
        <end position="220"/>
    </location>
</feature>
<dbReference type="GO" id="GO:0052856">
    <property type="term" value="F:NAD(P)HX epimerase activity"/>
    <property type="evidence" value="ECO:0007669"/>
    <property type="project" value="UniProtKB-UniRule"/>
</dbReference>
<evidence type="ECO:0000259" key="20">
    <source>
        <dbReference type="PROSITE" id="PS51383"/>
    </source>
</evidence>
<feature type="binding site" evidence="18">
    <location>
        <begin position="58"/>
        <end position="62"/>
    </location>
    <ligand>
        <name>(6S)-NADPHX</name>
        <dbReference type="ChEBI" id="CHEBI:64076"/>
    </ligand>
</feature>
<feature type="binding site" evidence="17">
    <location>
        <position position="388"/>
    </location>
    <ligand>
        <name>(6S)-NADPHX</name>
        <dbReference type="ChEBI" id="CHEBI:64076"/>
    </ligand>
</feature>
<comment type="subunit">
    <text evidence="17">Homotetramer.</text>
</comment>
<dbReference type="GO" id="GO:0005524">
    <property type="term" value="F:ATP binding"/>
    <property type="evidence" value="ECO:0007669"/>
    <property type="project" value="UniProtKB-UniRule"/>
</dbReference>